<dbReference type="Pfam" id="PF10942">
    <property type="entry name" value="DUF2619"/>
    <property type="match status" value="1"/>
</dbReference>
<dbReference type="Proteomes" id="UP000281498">
    <property type="component" value="Unassembled WGS sequence"/>
</dbReference>
<dbReference type="InterPro" id="IPR020390">
    <property type="entry name" value="Uncharacterised_YqhV"/>
</dbReference>
<dbReference type="EMBL" id="PDOE01000013">
    <property type="protein sequence ID" value="RKL65627.1"/>
    <property type="molecule type" value="Genomic_DNA"/>
</dbReference>
<keyword evidence="1" id="KW-1133">Transmembrane helix</keyword>
<dbReference type="AlphaFoldDB" id="A0A3A9JYR1"/>
<dbReference type="RefSeq" id="WP_110935934.1">
    <property type="nucleotide sequence ID" value="NZ_KZ614146.1"/>
</dbReference>
<proteinExistence type="predicted"/>
<feature type="transmembrane region" description="Helical" evidence="1">
    <location>
        <begin position="74"/>
        <end position="91"/>
    </location>
</feature>
<keyword evidence="1" id="KW-0472">Membrane</keyword>
<feature type="transmembrane region" description="Helical" evidence="1">
    <location>
        <begin position="12"/>
        <end position="34"/>
    </location>
</feature>
<evidence type="ECO:0008006" key="4">
    <source>
        <dbReference type="Google" id="ProtNLM"/>
    </source>
</evidence>
<evidence type="ECO:0000256" key="1">
    <source>
        <dbReference type="SAM" id="Phobius"/>
    </source>
</evidence>
<keyword evidence="1" id="KW-0812">Transmembrane</keyword>
<feature type="transmembrane region" description="Helical" evidence="1">
    <location>
        <begin position="43"/>
        <end position="68"/>
    </location>
</feature>
<comment type="caution">
    <text evidence="2">The sequence shown here is derived from an EMBL/GenBank/DDBJ whole genome shotgun (WGS) entry which is preliminary data.</text>
</comment>
<name>A0A3A9JYR1_9BACI</name>
<accession>A0A3A9JYR1</accession>
<evidence type="ECO:0000313" key="2">
    <source>
        <dbReference type="EMBL" id="RKL65627.1"/>
    </source>
</evidence>
<gene>
    <name evidence="2" type="ORF">CR203_19280</name>
</gene>
<organism evidence="2 3">
    <name type="scientific">Salipaludibacillus neizhouensis</name>
    <dbReference type="NCBI Taxonomy" id="885475"/>
    <lineage>
        <taxon>Bacteria</taxon>
        <taxon>Bacillati</taxon>
        <taxon>Bacillota</taxon>
        <taxon>Bacilli</taxon>
        <taxon>Bacillales</taxon>
        <taxon>Bacillaceae</taxon>
    </lineage>
</organism>
<evidence type="ECO:0000313" key="3">
    <source>
        <dbReference type="Proteomes" id="UP000281498"/>
    </source>
</evidence>
<dbReference type="OrthoDB" id="1726013at2"/>
<sequence>MKTWLATIEVALIGMVLLRLLSGTFEITAALLMLKFNSIEKALAINAVLAIVGPLTLILTMSLGLIGVAGGLPFSKLFVIGIGVFLILAGLKM</sequence>
<reference evidence="2 3" key="1">
    <citation type="submission" date="2017-10" db="EMBL/GenBank/DDBJ databases">
        <title>Bacillus sp. nov., a halophilic bacterium isolated from a Keqin Lake.</title>
        <authorList>
            <person name="Wang H."/>
        </authorList>
    </citation>
    <scope>NUCLEOTIDE SEQUENCE [LARGE SCALE GENOMIC DNA]</scope>
    <source>
        <strain evidence="2 3">KCTC 13187</strain>
    </source>
</reference>
<protein>
    <recommendedName>
        <fullName evidence="4">DUF2619 domain-containing protein</fullName>
    </recommendedName>
</protein>
<keyword evidence="3" id="KW-1185">Reference proteome</keyword>